<feature type="domain" description="Peptidase M16 N-terminal" evidence="9">
    <location>
        <begin position="107"/>
        <end position="238"/>
    </location>
</feature>
<evidence type="ECO:0000256" key="6">
    <source>
        <dbReference type="ARBA" id="ARBA00023049"/>
    </source>
</evidence>
<evidence type="ECO:0000259" key="12">
    <source>
        <dbReference type="Pfam" id="PF22456"/>
    </source>
</evidence>
<evidence type="ECO:0000259" key="11">
    <source>
        <dbReference type="Pfam" id="PF16187"/>
    </source>
</evidence>
<evidence type="ECO:0000256" key="4">
    <source>
        <dbReference type="ARBA" id="ARBA00022801"/>
    </source>
</evidence>
<dbReference type="RefSeq" id="XP_017771797.1">
    <property type="nucleotide sequence ID" value="XM_017916308.1"/>
</dbReference>
<proteinExistence type="inferred from homology"/>
<evidence type="ECO:0000256" key="7">
    <source>
        <dbReference type="RuleBase" id="RU004447"/>
    </source>
</evidence>
<name>A0ABM1MB47_NICVS</name>
<evidence type="ECO:0000256" key="3">
    <source>
        <dbReference type="ARBA" id="ARBA00022723"/>
    </source>
</evidence>
<feature type="domain" description="Peptidase M16 C-terminal" evidence="10">
    <location>
        <begin position="263"/>
        <end position="447"/>
    </location>
</feature>
<gene>
    <name evidence="14" type="primary">LOC108559150</name>
</gene>
<sequence>MSKHSVKNRSSNASKNKKPIKFEVLQAPQKSERDLKEYKVIKLENGLTACLISDVLQEAAGDNESSDEDYGDTDSDCETESDEELEEEEDEAVCSGDEEDCMKKVSEAKQKMAATALCIGVGSFSDPKEVPGMAHFLEHMVFMGSEKYPKENDFDKFITKRGGSDNASTDCETTTFYFECLEKYLEKSLDKFAQFFVSPLLKKTSMTREREAIDSEFQMAIPSDSYRKEQLLTSFFNPSVPVNQFSWGNLITLKDNVDDDKLYKALHEFRKRHYSAHRMTLCIQARLPMETLQNFVMEYFSNVPSNQLLPDNFKQYSDKIYDTEMFNKIYYIIPMKNVVQVDLIWALPSLLHLYKSKPHQYISWLLGDEGKGSLMSYLRKKVWAMAIYTGNGETGSEHNSMYAYFTINLVLTEKGLEHFEELVTAVFAYINLLRKVGPQERIFKEIQTVEQTSFTFADEKLACDMVESVSENMQFYPSTDYLTGSELYFEYKPDDIQMVLNYLRPDKMNVMVMSNNMPAEIHCDQEEPWFKTQFAEKDIPNKWLETWTNVEPYPEFSLPSPNRFLTTNFSLLPKTGTNPEYPVKVLDNSKVELWYKVDEKFDTPTAFYFYNLISPIAMESPTNATMMDMFISLLTMQITEEAYPAQVADLQYTFSVSDKGMSIKMNGFDEKLPILLELITEYLVRVAENMTVEMFNAVKQSMIMIYHNKYLKPSNLNKDMRLSLLLSLYWTSLEKREAVDKVDFDMMKTFAKSFLKNLYIQALIQGNVTEKVAVEATQKLIETIGYDVIMPSTYPKIRVVEMPKEEHCLRVMSFNPEDCNSYVTNYYQSGPFSVKNSVIIDLIMMIIEEPLFDVLRTKEQLGYNVFCALRDTFGILGFSITVNTQATKHTTGHIDGRIEAFCKHVQKLLKKMTDKKFNQFKRDLIKVKQCSDTLLKEEVSRHWNEIISRDYMFNRVKLEIKAIEELKASEMKKFWEEHCTHGNRNNLKKLTIQVIGHKSKETAVAPTPNNYNLNLISDLKEWKELPNEDYYIRNIEQFKHNLYLYPSKSSQNVH</sequence>
<comment type="similarity">
    <text evidence="1 7">Belongs to the peptidase M16 family.</text>
</comment>
<dbReference type="Gene3D" id="3.30.830.10">
    <property type="entry name" value="Metalloenzyme, LuxS/M16 peptidase-like"/>
    <property type="match status" value="4"/>
</dbReference>
<dbReference type="PROSITE" id="PS00143">
    <property type="entry name" value="INSULINASE"/>
    <property type="match status" value="1"/>
</dbReference>
<dbReference type="InterPro" id="IPR001431">
    <property type="entry name" value="Pept_M16_Zn_BS"/>
</dbReference>
<feature type="domain" description="Coenzyme PQQ synthesis protein F-like C-terminal lobe" evidence="12">
    <location>
        <begin position="842"/>
        <end position="943"/>
    </location>
</feature>
<evidence type="ECO:0000256" key="5">
    <source>
        <dbReference type="ARBA" id="ARBA00022833"/>
    </source>
</evidence>
<dbReference type="InterPro" id="IPR032632">
    <property type="entry name" value="Peptidase_M16_M"/>
</dbReference>
<keyword evidence="13" id="KW-1185">Reference proteome</keyword>
<keyword evidence="4" id="KW-0378">Hydrolase</keyword>
<evidence type="ECO:0000259" key="10">
    <source>
        <dbReference type="Pfam" id="PF05193"/>
    </source>
</evidence>
<dbReference type="InterPro" id="IPR007863">
    <property type="entry name" value="Peptidase_M16_C"/>
</dbReference>
<dbReference type="InterPro" id="IPR011249">
    <property type="entry name" value="Metalloenz_LuxS/M16"/>
</dbReference>
<keyword evidence="2" id="KW-0645">Protease</keyword>
<dbReference type="Pfam" id="PF22456">
    <property type="entry name" value="PqqF-like_C_4"/>
    <property type="match status" value="1"/>
</dbReference>
<dbReference type="InterPro" id="IPR050626">
    <property type="entry name" value="Peptidase_M16"/>
</dbReference>
<dbReference type="PANTHER" id="PTHR43690">
    <property type="entry name" value="NARDILYSIN"/>
    <property type="match status" value="1"/>
</dbReference>
<feature type="region of interest" description="Disordered" evidence="8">
    <location>
        <begin position="58"/>
        <end position="96"/>
    </location>
</feature>
<dbReference type="Proteomes" id="UP000695000">
    <property type="component" value="Unplaced"/>
</dbReference>
<dbReference type="GeneID" id="108559150"/>
<dbReference type="Pfam" id="PF00675">
    <property type="entry name" value="Peptidase_M16"/>
    <property type="match status" value="1"/>
</dbReference>
<keyword evidence="6" id="KW-0482">Metalloprotease</keyword>
<organism evidence="13 14">
    <name type="scientific">Nicrophorus vespilloides</name>
    <name type="common">Boreal carrion beetle</name>
    <dbReference type="NCBI Taxonomy" id="110193"/>
    <lineage>
        <taxon>Eukaryota</taxon>
        <taxon>Metazoa</taxon>
        <taxon>Ecdysozoa</taxon>
        <taxon>Arthropoda</taxon>
        <taxon>Hexapoda</taxon>
        <taxon>Insecta</taxon>
        <taxon>Pterygota</taxon>
        <taxon>Neoptera</taxon>
        <taxon>Endopterygota</taxon>
        <taxon>Coleoptera</taxon>
        <taxon>Polyphaga</taxon>
        <taxon>Staphyliniformia</taxon>
        <taxon>Silphidae</taxon>
        <taxon>Nicrophorinae</taxon>
        <taxon>Nicrophorus</taxon>
    </lineage>
</organism>
<keyword evidence="3" id="KW-0479">Metal-binding</keyword>
<feature type="compositionally biased region" description="Acidic residues" evidence="8">
    <location>
        <begin position="64"/>
        <end position="96"/>
    </location>
</feature>
<dbReference type="Pfam" id="PF05193">
    <property type="entry name" value="Peptidase_M16_C"/>
    <property type="match status" value="1"/>
</dbReference>
<evidence type="ECO:0000256" key="8">
    <source>
        <dbReference type="SAM" id="MobiDB-lite"/>
    </source>
</evidence>
<dbReference type="InterPro" id="IPR011765">
    <property type="entry name" value="Pept_M16_N"/>
</dbReference>
<dbReference type="InterPro" id="IPR054734">
    <property type="entry name" value="PqqF-like_C_4"/>
</dbReference>
<dbReference type="PANTHER" id="PTHR43690:SF18">
    <property type="entry name" value="INSULIN-DEGRADING ENZYME-RELATED"/>
    <property type="match status" value="1"/>
</dbReference>
<dbReference type="SUPFAM" id="SSF63411">
    <property type="entry name" value="LuxS/MPP-like metallohydrolase"/>
    <property type="match status" value="4"/>
</dbReference>
<evidence type="ECO:0000256" key="2">
    <source>
        <dbReference type="ARBA" id="ARBA00022670"/>
    </source>
</evidence>
<accession>A0ABM1MB47</accession>
<evidence type="ECO:0000313" key="14">
    <source>
        <dbReference type="RefSeq" id="XP_017771797.1"/>
    </source>
</evidence>
<dbReference type="Pfam" id="PF16187">
    <property type="entry name" value="Peptidase_M16_M"/>
    <property type="match status" value="1"/>
</dbReference>
<evidence type="ECO:0000313" key="13">
    <source>
        <dbReference type="Proteomes" id="UP000695000"/>
    </source>
</evidence>
<reference evidence="14" key="1">
    <citation type="submission" date="2025-08" db="UniProtKB">
        <authorList>
            <consortium name="RefSeq"/>
        </authorList>
    </citation>
    <scope>IDENTIFICATION</scope>
    <source>
        <tissue evidence="14">Whole Larva</tissue>
    </source>
</reference>
<protein>
    <submittedName>
        <fullName evidence="14">Nardilysin-like isoform X1</fullName>
    </submittedName>
</protein>
<feature type="domain" description="Peptidase M16 middle/third" evidence="11">
    <location>
        <begin position="454"/>
        <end position="737"/>
    </location>
</feature>
<feature type="region of interest" description="Disordered" evidence="8">
    <location>
        <begin position="1"/>
        <end position="26"/>
    </location>
</feature>
<evidence type="ECO:0000256" key="1">
    <source>
        <dbReference type="ARBA" id="ARBA00007261"/>
    </source>
</evidence>
<keyword evidence="5" id="KW-0862">Zinc</keyword>
<evidence type="ECO:0000259" key="9">
    <source>
        <dbReference type="Pfam" id="PF00675"/>
    </source>
</evidence>